<evidence type="ECO:0000256" key="1">
    <source>
        <dbReference type="SAM" id="SignalP"/>
    </source>
</evidence>
<organism evidence="2 3">
    <name type="scientific">Nocardia seriolae</name>
    <dbReference type="NCBI Taxonomy" id="37332"/>
    <lineage>
        <taxon>Bacteria</taxon>
        <taxon>Bacillati</taxon>
        <taxon>Actinomycetota</taxon>
        <taxon>Actinomycetes</taxon>
        <taxon>Mycobacteriales</taxon>
        <taxon>Nocardiaceae</taxon>
        <taxon>Nocardia</taxon>
    </lineage>
</organism>
<protein>
    <submittedName>
        <fullName evidence="2">Uncharacterized protein</fullName>
    </submittedName>
</protein>
<evidence type="ECO:0000313" key="3">
    <source>
        <dbReference type="Proteomes" id="UP000180166"/>
    </source>
</evidence>
<gene>
    <name evidence="2" type="ORF">NS506_02898</name>
</gene>
<accession>A0ABC8ASA0</accession>
<feature type="signal peptide" evidence="1">
    <location>
        <begin position="1"/>
        <end position="33"/>
    </location>
</feature>
<reference evidence="2 3" key="1">
    <citation type="submission" date="2016-10" db="EMBL/GenBank/DDBJ databases">
        <title>Genome sequence of Nocardia seriolae strain EM150506, isolated from Anguila japonica.</title>
        <authorList>
            <person name="Han H.-J."/>
        </authorList>
    </citation>
    <scope>NUCLEOTIDE SEQUENCE [LARGE SCALE GENOMIC DNA]</scope>
    <source>
        <strain evidence="2 3">EM150506</strain>
    </source>
</reference>
<sequence>MSEMFIARITAALLAVVALTGALLTTGSGTSQASPFCVPGNTLQPTAELFATTNTATITDPADPRLNDQLSLFETEVNLNALMELGVAVGSEKVDGVFWSDQSQQITYEPARRFDLACTSSENLCWIADDLRLRHNQEAVLGIVYLPEDNERTDGFLIRVPGVDRTRLHDALLTDSAARDRLGGGSITADGTLILVANRSDLAIAKSFIEGLGAQWDPSAVRYGDRELVTDTCIQGVLF</sequence>
<keyword evidence="1" id="KW-0732">Signal</keyword>
<dbReference type="KEGG" id="nsr:NS506_02898"/>
<dbReference type="Proteomes" id="UP000180166">
    <property type="component" value="Chromosome"/>
</dbReference>
<dbReference type="EMBL" id="CP017839">
    <property type="protein sequence ID" value="APA96958.1"/>
    <property type="molecule type" value="Genomic_DNA"/>
</dbReference>
<proteinExistence type="predicted"/>
<name>A0ABC8ASA0_9NOCA</name>
<evidence type="ECO:0000313" key="2">
    <source>
        <dbReference type="EMBL" id="APA96958.1"/>
    </source>
</evidence>
<feature type="chain" id="PRO_5044796242" evidence="1">
    <location>
        <begin position="34"/>
        <end position="239"/>
    </location>
</feature>
<dbReference type="AlphaFoldDB" id="A0ABC8ASA0"/>